<feature type="region of interest" description="Disordered" evidence="1">
    <location>
        <begin position="341"/>
        <end position="369"/>
    </location>
</feature>
<name>A0A9W6NX37_9PSEU</name>
<reference evidence="2" key="1">
    <citation type="journal article" date="2014" name="Int. J. Syst. Evol. Microbiol.">
        <title>Complete genome sequence of Corynebacterium casei LMG S-19264T (=DSM 44701T), isolated from a smear-ripened cheese.</title>
        <authorList>
            <consortium name="US DOE Joint Genome Institute (JGI-PGF)"/>
            <person name="Walter F."/>
            <person name="Albersmeier A."/>
            <person name="Kalinowski J."/>
            <person name="Ruckert C."/>
        </authorList>
    </citation>
    <scope>NUCLEOTIDE SEQUENCE</scope>
    <source>
        <strain evidence="2">VKM Ac-1069</strain>
    </source>
</reference>
<dbReference type="AlphaFoldDB" id="A0A9W6NX37"/>
<sequence>MRPPPAANKWSTTIPAAPAVRPPDPAVRARIGPGLRAGPCPGQHRGVVDAQELGRELLGDPATGWSMGPPGAIAEFARDPGEVVDGDGSTVVTARGGIRLEPPPTVLPVAYETPAGSGLHWTQAVAFCLPHAEARRAGRTTVTQLGPDADALRADDRGAVLVDLGLGTPTVDACVRTDDAELLALVGAHAGQPLFATSLGAELVARSPHRVFLTAVGRVEVYAPIPGPDGRSPLGPHTHLLPHLIGRGPAPTVPIRAGQVAVAHAYPAHPAADHLGRPHPFDADRLAEFDAVLDVAGDPLLRALKESVRDAVRAGRVPVDLPEDPVGRAVVAVTLRQLARTDGPTPDAWRPHRDLPAELLDPAGDPNAG</sequence>
<protein>
    <submittedName>
        <fullName evidence="2">Uncharacterized protein</fullName>
    </submittedName>
</protein>
<organism evidence="2 3">
    <name type="scientific">Pseudonocardia halophobica</name>
    <dbReference type="NCBI Taxonomy" id="29401"/>
    <lineage>
        <taxon>Bacteria</taxon>
        <taxon>Bacillati</taxon>
        <taxon>Actinomycetota</taxon>
        <taxon>Actinomycetes</taxon>
        <taxon>Pseudonocardiales</taxon>
        <taxon>Pseudonocardiaceae</taxon>
        <taxon>Pseudonocardia</taxon>
    </lineage>
</organism>
<comment type="caution">
    <text evidence="2">The sequence shown here is derived from an EMBL/GenBank/DDBJ whole genome shotgun (WGS) entry which is preliminary data.</text>
</comment>
<reference evidence="2" key="2">
    <citation type="submission" date="2023-01" db="EMBL/GenBank/DDBJ databases">
        <authorList>
            <person name="Sun Q."/>
            <person name="Evtushenko L."/>
        </authorList>
    </citation>
    <scope>NUCLEOTIDE SEQUENCE</scope>
    <source>
        <strain evidence="2">VKM Ac-1069</strain>
    </source>
</reference>
<dbReference type="Proteomes" id="UP001143463">
    <property type="component" value="Unassembled WGS sequence"/>
</dbReference>
<dbReference type="InterPro" id="IPR053838">
    <property type="entry name" value="DUF6925"/>
</dbReference>
<keyword evidence="3" id="KW-1185">Reference proteome</keyword>
<proteinExistence type="predicted"/>
<evidence type="ECO:0000256" key="1">
    <source>
        <dbReference type="SAM" id="MobiDB-lite"/>
    </source>
</evidence>
<accession>A0A9W6NX37</accession>
<evidence type="ECO:0000313" key="3">
    <source>
        <dbReference type="Proteomes" id="UP001143463"/>
    </source>
</evidence>
<feature type="region of interest" description="Disordered" evidence="1">
    <location>
        <begin position="1"/>
        <end position="27"/>
    </location>
</feature>
<dbReference type="EMBL" id="BSFQ01000012">
    <property type="protein sequence ID" value="GLL12117.1"/>
    <property type="molecule type" value="Genomic_DNA"/>
</dbReference>
<evidence type="ECO:0000313" key="2">
    <source>
        <dbReference type="EMBL" id="GLL12117.1"/>
    </source>
</evidence>
<dbReference type="Pfam" id="PF21973">
    <property type="entry name" value="DUF6925"/>
    <property type="match status" value="1"/>
</dbReference>
<gene>
    <name evidence="2" type="ORF">GCM10017577_32580</name>
</gene>